<sequence length="67" mass="7752">MEVETPPAQYDNHTHCEEEVSLLSPWRIHSNTADKKKEKPSSWFLFLLALPLHPTASPGSHDKWKQE</sequence>
<keyword evidence="2" id="KW-1185">Reference proteome</keyword>
<dbReference type="Proteomes" id="UP000765509">
    <property type="component" value="Unassembled WGS sequence"/>
</dbReference>
<feature type="non-terminal residue" evidence="1">
    <location>
        <position position="67"/>
    </location>
</feature>
<dbReference type="AlphaFoldDB" id="A0A9Q3FAB9"/>
<name>A0A9Q3FAB9_9BASI</name>
<gene>
    <name evidence="1" type="ORF">O181_073031</name>
</gene>
<accession>A0A9Q3FAB9</accession>
<protein>
    <submittedName>
        <fullName evidence="1">Uncharacterized protein</fullName>
    </submittedName>
</protein>
<proteinExistence type="predicted"/>
<reference evidence="1" key="1">
    <citation type="submission" date="2021-03" db="EMBL/GenBank/DDBJ databases">
        <title>Draft genome sequence of rust myrtle Austropuccinia psidii MF-1, a brazilian biotype.</title>
        <authorList>
            <person name="Quecine M.C."/>
            <person name="Pachon D.M.R."/>
            <person name="Bonatelli M.L."/>
            <person name="Correr F.H."/>
            <person name="Franceschini L.M."/>
            <person name="Leite T.F."/>
            <person name="Margarido G.R.A."/>
            <person name="Almeida C.A."/>
            <person name="Ferrarezi J.A."/>
            <person name="Labate C.A."/>
        </authorList>
    </citation>
    <scope>NUCLEOTIDE SEQUENCE</scope>
    <source>
        <strain evidence="1">MF-1</strain>
    </source>
</reference>
<evidence type="ECO:0000313" key="1">
    <source>
        <dbReference type="EMBL" id="MBW0533316.1"/>
    </source>
</evidence>
<evidence type="ECO:0000313" key="2">
    <source>
        <dbReference type="Proteomes" id="UP000765509"/>
    </source>
</evidence>
<comment type="caution">
    <text evidence="1">The sequence shown here is derived from an EMBL/GenBank/DDBJ whole genome shotgun (WGS) entry which is preliminary data.</text>
</comment>
<dbReference type="EMBL" id="AVOT02038438">
    <property type="protein sequence ID" value="MBW0533316.1"/>
    <property type="molecule type" value="Genomic_DNA"/>
</dbReference>
<organism evidence="1 2">
    <name type="scientific">Austropuccinia psidii MF-1</name>
    <dbReference type="NCBI Taxonomy" id="1389203"/>
    <lineage>
        <taxon>Eukaryota</taxon>
        <taxon>Fungi</taxon>
        <taxon>Dikarya</taxon>
        <taxon>Basidiomycota</taxon>
        <taxon>Pucciniomycotina</taxon>
        <taxon>Pucciniomycetes</taxon>
        <taxon>Pucciniales</taxon>
        <taxon>Sphaerophragmiaceae</taxon>
        <taxon>Austropuccinia</taxon>
    </lineage>
</organism>